<proteinExistence type="predicted"/>
<reference evidence="15 16" key="1">
    <citation type="submission" date="2025-04" db="UniProtKB">
        <authorList>
            <consortium name="RefSeq"/>
        </authorList>
    </citation>
    <scope>IDENTIFICATION</scope>
    <source>
        <tissue evidence="15 16">Sperm</tissue>
    </source>
</reference>
<evidence type="ECO:0000313" key="15">
    <source>
        <dbReference type="RefSeq" id="XP_032831051.1"/>
    </source>
</evidence>
<dbReference type="Proteomes" id="UP001318040">
    <property type="component" value="Chromosome 55"/>
</dbReference>
<keyword evidence="4" id="KW-0832">Ubl conjugation</keyword>
<feature type="compositionally biased region" description="Polar residues" evidence="12">
    <location>
        <begin position="123"/>
        <end position="148"/>
    </location>
</feature>
<feature type="compositionally biased region" description="Low complexity" evidence="12">
    <location>
        <begin position="379"/>
        <end position="431"/>
    </location>
</feature>
<accession>A0AAJ7XE34</accession>
<dbReference type="InterPro" id="IPR055129">
    <property type="entry name" value="YEATS_dom"/>
</dbReference>
<keyword evidence="14" id="KW-1185">Reference proteome</keyword>
<dbReference type="RefSeq" id="XP_032831055.1">
    <property type="nucleotide sequence ID" value="XM_032975164.1"/>
</dbReference>
<comment type="subunit">
    <text evidence="8">Component of the ADA2A-containing complex (ATAC), composed of KAT14, KAT2A, TADA2L, TADA3L, ZZ3, MBIP, WDR5, YEATS2, SGF29 and DR1.</text>
</comment>
<evidence type="ECO:0000256" key="1">
    <source>
        <dbReference type="ARBA" id="ARBA00004123"/>
    </source>
</evidence>
<gene>
    <name evidence="15 16 17 18" type="primary">YEATS2</name>
</gene>
<sequence length="1530" mass="160635">MSGVKRSFEGKDPDYEDVSTVVQNKRQRVMEQSARDATVQRIEAIIREQFAQEVKNKEHEIEIIDLRLAEARRMMDKLRACIVASYYASAAQPRVSEGGERKKSVESTAFNHPAIRKFMDPPSRSSSPANQRSDCSSQGQSETESIFQPSDERDGCRDERERATEEDPDLAREERRPCRNTPKDTFGVPSVAEVEKRRTYLQLGDDPSRLYFKKTIVVGNVSKYIAPEKREENDQSTHKWMIYVRGSRREPRIDHFVKKVWFFLHPSYKPNDLVEVSEPPFHLTRRGWGEFPVRVQLHFKDLRNKRVDIIHQLKLDRTYTGLQTLGAETVVDVELDRRSLSDEPVSASLPPPAPVLRQHLTACVSALASPFPSSPPPAAATTAAAVAGTGGRSLPSGGAFSSSSSSSLDTTPALSPSPRAQATAATTAGSSGAKLVEVKKECVDRFLTISGGGSRVEGPNGEPGTAKEPAGQRPTFSPHCNSAFQPITASCKIVPQGKLSTLGESPGRSFQPLTVSCKIVSGSPVSTPSASPLSRTSSLSPVSGKQSPAVLSVGTPYIIGSPSPSPVPKVGTAGGVEARSPVSKLHIHGSSFVSMSAVKEEALFATMPPLGPIGSQAKLQTPKAIPATMATQTTLPKVLLHNISQMVIKQEPMDVQPSPSAGPSQQPLQQFVTMKGGPVITVPSQKTASLSTTTHTPTKVLGIQAGCSVSPAKQTLTLSSGQILLAKPLPQTAKLLPQKAAAASTSGPAGQKGITVVTTSAGGVQKPMLMGTATVAAGKAVMVSSVGASILSQSSATTGGVKHPPGVATASSGTTKPTQGQVLATLQLPATNLANLASLPPGTKLYLSTHGKHASGRGKLLLIPQGAVLRTSAGQTLQGSAGGAGSGVTSSSSAVLGSLQQHGKQPPSLPYTSYILKQTPQGTFLVGQPASSSSSSQPSPVKAAGSPVQPHPPGSPSPGPARVPTPSQQAAVITQIMQPPGSPSVHPTPSSSPAGPEASPARITTPAALPQHVVPAAGATMSGLTLSLSRPPSAHILLSPGQQLVATPESGSSPAHQVVLPTGVSLGNKPVSTTAAGMAALHAAGFPGKAVATKSAGGTLKLQSSGSPAGPQQAVLSIPASQLKQPAVPSASSGVHTALLPLQPLAKAQAQSSSGPVMSPSTEALPPNSPGPTSLQVKTEPGTAPLPVELPGASGPLLEVKSELPSPGVQDSTSANVLVDVDHIENIDQLLTAIVKKVPLLVSERAGESTTHPFCATSLEQFYSWNIGKRRAAEWQRAACVRRLASEILDGCHPRLAAPTHPAEPLGTRRVMAWCRQRGYTPPDPATAGESQESLLEEILTQIDSEPEVPSSLSCASDLHRRLEELEARLSGAEALAEDDEEDAEVDVVEVTGDESRAAVRVKREVKQEPGARAGHPHEGDARLFLGSGPAEEFVRESAREIGINLAPTEVDKNVFAPLVETMIMKATEQFMSDVMREALRCAYDSSPRNRPPRELCVQHLQQALCSLPTCDFVTNKNLGVMLQPKQQEP</sequence>
<comment type="function">
    <text evidence="7">Chromatin reader component of the ATAC complex, a complex with histone acetyltransferase activity on histones H3 and H4. YEATS2 specifically recognizes and binds histone H3 crotonylated at 'Lys-27' (H3K27cr). Crotonylation marks active promoters and enhancers and confers resistance to transcriptional repressors.</text>
</comment>
<dbReference type="CTD" id="55689"/>
<dbReference type="InterPro" id="IPR055127">
    <property type="entry name" value="YEATS2_3HBD"/>
</dbReference>
<keyword evidence="6 10" id="KW-0539">Nucleus</keyword>
<feature type="region of interest" description="Disordered" evidence="12">
    <location>
        <begin position="1146"/>
        <end position="1188"/>
    </location>
</feature>
<feature type="region of interest" description="Disordered" evidence="12">
    <location>
        <begin position="92"/>
        <end position="190"/>
    </location>
</feature>
<feature type="compositionally biased region" description="Pro residues" evidence="12">
    <location>
        <begin position="949"/>
        <end position="963"/>
    </location>
</feature>
<evidence type="ECO:0000256" key="5">
    <source>
        <dbReference type="ARBA" id="ARBA00023054"/>
    </source>
</evidence>
<feature type="compositionally biased region" description="Low complexity" evidence="12">
    <location>
        <begin position="526"/>
        <end position="543"/>
    </location>
</feature>
<feature type="region of interest" description="Disordered" evidence="12">
    <location>
        <begin position="450"/>
        <end position="475"/>
    </location>
</feature>
<feature type="region of interest" description="Disordered" evidence="12">
    <location>
        <begin position="795"/>
        <end position="816"/>
    </location>
</feature>
<feature type="compositionally biased region" description="Low complexity" evidence="12">
    <location>
        <begin position="983"/>
        <end position="1001"/>
    </location>
</feature>
<feature type="coiled-coil region" evidence="11">
    <location>
        <begin position="1356"/>
        <end position="1383"/>
    </location>
</feature>
<dbReference type="GO" id="GO:0000123">
    <property type="term" value="C:histone acetyltransferase complex"/>
    <property type="evidence" value="ECO:0007669"/>
    <property type="project" value="UniProtKB-ARBA"/>
</dbReference>
<keyword evidence="5 11" id="KW-0175">Coiled coil</keyword>
<dbReference type="FunFam" id="2.60.40.1970:FF:000001">
    <property type="entry name" value="YEATS domain containing 2"/>
    <property type="match status" value="1"/>
</dbReference>
<evidence type="ECO:0000256" key="11">
    <source>
        <dbReference type="SAM" id="Coils"/>
    </source>
</evidence>
<organism evidence="14 15">
    <name type="scientific">Petromyzon marinus</name>
    <name type="common">Sea lamprey</name>
    <dbReference type="NCBI Taxonomy" id="7757"/>
    <lineage>
        <taxon>Eukaryota</taxon>
        <taxon>Metazoa</taxon>
        <taxon>Chordata</taxon>
        <taxon>Craniata</taxon>
        <taxon>Vertebrata</taxon>
        <taxon>Cyclostomata</taxon>
        <taxon>Hyperoartia</taxon>
        <taxon>Petromyzontiformes</taxon>
        <taxon>Petromyzontidae</taxon>
        <taxon>Petromyzon</taxon>
    </lineage>
</organism>
<dbReference type="RefSeq" id="XP_032831054.1">
    <property type="nucleotide sequence ID" value="XM_032975163.1"/>
</dbReference>
<evidence type="ECO:0000256" key="2">
    <source>
        <dbReference type="ARBA" id="ARBA00022499"/>
    </source>
</evidence>
<feature type="region of interest" description="Disordered" evidence="12">
    <location>
        <begin position="371"/>
        <end position="431"/>
    </location>
</feature>
<dbReference type="GO" id="GO:0006355">
    <property type="term" value="P:regulation of DNA-templated transcription"/>
    <property type="evidence" value="ECO:0007669"/>
    <property type="project" value="InterPro"/>
</dbReference>
<evidence type="ECO:0000256" key="9">
    <source>
        <dbReference type="ARBA" id="ARBA00068329"/>
    </source>
</evidence>
<feature type="domain" description="YEATS" evidence="13">
    <location>
        <begin position="206"/>
        <end position="351"/>
    </location>
</feature>
<feature type="compositionally biased region" description="Low complexity" evidence="12">
    <location>
        <begin position="928"/>
        <end position="948"/>
    </location>
</feature>
<evidence type="ECO:0000256" key="10">
    <source>
        <dbReference type="PROSITE-ProRule" id="PRU00376"/>
    </source>
</evidence>
<feature type="compositionally biased region" description="Basic and acidic residues" evidence="12">
    <location>
        <begin position="150"/>
        <end position="177"/>
    </location>
</feature>
<dbReference type="Pfam" id="PF03366">
    <property type="entry name" value="YEATS"/>
    <property type="match status" value="1"/>
</dbReference>
<comment type="subcellular location">
    <subcellularLocation>
        <location evidence="1 10">Nucleus</location>
    </subcellularLocation>
</comment>
<dbReference type="RefSeq" id="XP_032831051.1">
    <property type="nucleotide sequence ID" value="XM_032975160.1"/>
</dbReference>
<evidence type="ECO:0000256" key="12">
    <source>
        <dbReference type="SAM" id="MobiDB-lite"/>
    </source>
</evidence>
<dbReference type="PANTHER" id="PTHR23195">
    <property type="entry name" value="YEATS DOMAIN"/>
    <property type="match status" value="1"/>
</dbReference>
<protein>
    <recommendedName>
        <fullName evidence="9">YEATS domain-containing protein 2</fullName>
    </recommendedName>
</protein>
<name>A0AAJ7XE34_PETMA</name>
<evidence type="ECO:0000256" key="4">
    <source>
        <dbReference type="ARBA" id="ARBA00022843"/>
    </source>
</evidence>
<keyword evidence="2" id="KW-1017">Isopeptide bond</keyword>
<evidence type="ECO:0000256" key="8">
    <source>
        <dbReference type="ARBA" id="ARBA00065122"/>
    </source>
</evidence>
<keyword evidence="3" id="KW-0597">Phosphoprotein</keyword>
<dbReference type="Pfam" id="PF22951">
    <property type="entry name" value="3HBD"/>
    <property type="match status" value="1"/>
</dbReference>
<evidence type="ECO:0000256" key="3">
    <source>
        <dbReference type="ARBA" id="ARBA00022553"/>
    </source>
</evidence>
<feature type="region of interest" description="Disordered" evidence="12">
    <location>
        <begin position="924"/>
        <end position="1002"/>
    </location>
</feature>
<dbReference type="GO" id="GO:0051726">
    <property type="term" value="P:regulation of cell cycle"/>
    <property type="evidence" value="ECO:0007669"/>
    <property type="project" value="UniProtKB-ARBA"/>
</dbReference>
<dbReference type="InterPro" id="IPR038704">
    <property type="entry name" value="YEAST_sf"/>
</dbReference>
<dbReference type="InterPro" id="IPR005033">
    <property type="entry name" value="YEATS"/>
</dbReference>
<dbReference type="PROSITE" id="PS51037">
    <property type="entry name" value="YEATS"/>
    <property type="match status" value="1"/>
</dbReference>
<dbReference type="GO" id="GO:0005634">
    <property type="term" value="C:nucleus"/>
    <property type="evidence" value="ECO:0007669"/>
    <property type="project" value="UniProtKB-SubCell"/>
</dbReference>
<feature type="region of interest" description="Disordered" evidence="12">
    <location>
        <begin position="522"/>
        <end position="546"/>
    </location>
</feature>
<evidence type="ECO:0000256" key="6">
    <source>
        <dbReference type="ARBA" id="ARBA00023242"/>
    </source>
</evidence>
<dbReference type="CDD" id="cd16907">
    <property type="entry name" value="YEATS_YEATS2_like"/>
    <property type="match status" value="1"/>
</dbReference>
<dbReference type="RefSeq" id="XP_032831052.1">
    <property type="nucleotide sequence ID" value="XM_032975161.1"/>
</dbReference>
<evidence type="ECO:0000313" key="18">
    <source>
        <dbReference type="RefSeq" id="XP_032831055.1"/>
    </source>
</evidence>
<evidence type="ECO:0000256" key="7">
    <source>
        <dbReference type="ARBA" id="ARBA00060245"/>
    </source>
</evidence>
<dbReference type="KEGG" id="pmrn:116954562"/>
<dbReference type="Gene3D" id="2.60.40.1970">
    <property type="entry name" value="YEATS domain"/>
    <property type="match status" value="1"/>
</dbReference>
<evidence type="ECO:0000313" key="17">
    <source>
        <dbReference type="RefSeq" id="XP_032831054.1"/>
    </source>
</evidence>
<evidence type="ECO:0000313" key="16">
    <source>
        <dbReference type="RefSeq" id="XP_032831052.1"/>
    </source>
</evidence>
<evidence type="ECO:0000259" key="13">
    <source>
        <dbReference type="PROSITE" id="PS51037"/>
    </source>
</evidence>
<evidence type="ECO:0000313" key="14">
    <source>
        <dbReference type="Proteomes" id="UP001318040"/>
    </source>
</evidence>
<feature type="compositionally biased region" description="Polar residues" evidence="12">
    <location>
        <begin position="965"/>
        <end position="977"/>
    </location>
</feature>